<evidence type="ECO:0000313" key="2">
    <source>
        <dbReference type="EMBL" id="KAH0572911.1"/>
    </source>
</evidence>
<gene>
    <name evidence="1" type="ORF">SS50377_17237</name>
    <name evidence="2" type="ORF">SS50377_25026</name>
</gene>
<evidence type="ECO:0000313" key="3">
    <source>
        <dbReference type="Proteomes" id="UP000018208"/>
    </source>
</evidence>
<name>V6LQP7_9EUKA</name>
<keyword evidence="3" id="KW-1185">Reference proteome</keyword>
<reference evidence="1 2" key="1">
    <citation type="journal article" date="2014" name="PLoS Genet.">
        <title>The Genome of Spironucleus salmonicida Highlights a Fish Pathogen Adapted to Fluctuating Environments.</title>
        <authorList>
            <person name="Xu F."/>
            <person name="Jerlstrom-Hultqvist J."/>
            <person name="Einarsson E."/>
            <person name="Astvaldsson A."/>
            <person name="Svard S.G."/>
            <person name="Andersson J.O."/>
        </authorList>
    </citation>
    <scope>NUCLEOTIDE SEQUENCE</scope>
    <source>
        <strain evidence="2">ATCC 50377</strain>
    </source>
</reference>
<dbReference type="VEuPathDB" id="GiardiaDB:SS50377_25026"/>
<sequence length="160" mass="17925">MSSRKHIQSVSQKFKVLANPSQLNATDYDALYIQFAAIFSATPVAFSSRQQQIAAIASAQKLEFDEYVDRNLPLPKISIELPEPNKPLALEISALKRPSQQRVSFNFKMPQAAVAQKIDNQALAQEFLDKFAAQKDDSGLAKALRLDYSLLDDIFCEFVE</sequence>
<proteinExistence type="predicted"/>
<dbReference type="AlphaFoldDB" id="V6LQP7"/>
<dbReference type="Proteomes" id="UP000018208">
    <property type="component" value="Unassembled WGS sequence"/>
</dbReference>
<reference evidence="2" key="2">
    <citation type="submission" date="2020-12" db="EMBL/GenBank/DDBJ databases">
        <title>New Spironucleus salmonicida genome in near-complete chromosomes.</title>
        <authorList>
            <person name="Xu F."/>
            <person name="Kurt Z."/>
            <person name="Jimenez-Gonzalez A."/>
            <person name="Astvaldsson A."/>
            <person name="Andersson J.O."/>
            <person name="Svard S.G."/>
        </authorList>
    </citation>
    <scope>NUCLEOTIDE SEQUENCE</scope>
    <source>
        <strain evidence="2">ATCC 50377</strain>
    </source>
</reference>
<protein>
    <submittedName>
        <fullName evidence="1">Uncharacterized protein</fullName>
    </submittedName>
</protein>
<evidence type="ECO:0000313" key="1">
    <source>
        <dbReference type="EMBL" id="EST43079.1"/>
    </source>
</evidence>
<organism evidence="1">
    <name type="scientific">Spironucleus salmonicida</name>
    <dbReference type="NCBI Taxonomy" id="348837"/>
    <lineage>
        <taxon>Eukaryota</taxon>
        <taxon>Metamonada</taxon>
        <taxon>Diplomonadida</taxon>
        <taxon>Hexamitidae</taxon>
        <taxon>Hexamitinae</taxon>
        <taxon>Spironucleus</taxon>
    </lineage>
</organism>
<dbReference type="EMBL" id="AUWU02000005">
    <property type="protein sequence ID" value="KAH0572911.1"/>
    <property type="molecule type" value="Genomic_DNA"/>
</dbReference>
<dbReference type="EMBL" id="KI546146">
    <property type="protein sequence ID" value="EST43079.1"/>
    <property type="molecule type" value="Genomic_DNA"/>
</dbReference>
<accession>V6LQP7</accession>